<proteinExistence type="inferred from homology"/>
<dbReference type="GO" id="GO:0016301">
    <property type="term" value="F:kinase activity"/>
    <property type="evidence" value="ECO:0007669"/>
    <property type="project" value="InterPro"/>
</dbReference>
<evidence type="ECO:0000313" key="10">
    <source>
        <dbReference type="Proteomes" id="UP000240912"/>
    </source>
</evidence>
<dbReference type="EMBL" id="PYLS01000006">
    <property type="protein sequence ID" value="PST82426.1"/>
    <property type="molecule type" value="Genomic_DNA"/>
</dbReference>
<dbReference type="NCBIfam" id="NF004878">
    <property type="entry name" value="PRK06241.1-3"/>
    <property type="match status" value="1"/>
</dbReference>
<sequence>MPANLVGFHQLNRFSTALAGGKAANLGELCKIKDLEVPPGFCITTKAYQDCVGRSAAVQALVGELRQADPDNRSEVAAIAKALRSAIEEVSLSQEVEEELAAFVQRYPARAYAVRSSATAEDLPSASFAGQQESYLNISGLEKLKQYICKCWASLFTDRAISYRAQNGIDHAQVMLAVVIQEMVLPEAAGIMFTADPMTGNRKITSIDAGFGLGEALVSGVVSADNFRVTGDEIIEHHISDKKLAIFAKDTGGIQLQKLGVQQSLSAALTDPQVLELAALGQRIQAHFGSPQDIEWCLSKGTFYIVQSRPITTLFPIPETDDTENHVYVSVGHQQMMTDAMKPLGLSFFMLMSGGHMRQAGNRLFVDVSRQLASPAARDVLINALGQSDPLLRDALQHLVSRNYIALVPDEADKIPRVLSSAGTRKMFNDEDTTLIKQVVKEREAEIATLNREIAEKSGAAVFESIRQDMARLKTFLFDAGKLGIIMSAIDAAVWLNKHIQEWLGEKNVADTLSLSVSGNITSEMGLELMEVADVIRPWPEVVAYLQQTNDPHFLDQLGGYPGGAAAVAAIRAFLEKFGMRCSGEIDITRTRWSENPLTLVPLLLSNIRNFEAGAGKQKFEQNRQLALNKEKEILSRLEQLPEGAEKAAETRQMISLVRNFSGYREYPKYWWVNHFFAYKQALLKEAHNLAAMGLVNAADDVFFLRFDEFETAVQTGAVDQQLIETRKASYTLHQKLSPPRVMTSDGEIITGAYKREDLPENALPGLAVSAGTVEGRARVIFSMEEAAIEVGDILVTPYTDPSWTPLFVAVKGLVTEVGGLMTHGAVVAREYGLPAVVGVQQATKLIRDGQRIRLNGTDGYIELL</sequence>
<dbReference type="InterPro" id="IPR002192">
    <property type="entry name" value="PPDK_AMP/ATP-bd"/>
</dbReference>
<evidence type="ECO:0000256" key="5">
    <source>
        <dbReference type="ARBA" id="ARBA00068614"/>
    </source>
</evidence>
<dbReference type="InterPro" id="IPR008279">
    <property type="entry name" value="PEP-util_enz_mobile_dom"/>
</dbReference>
<comment type="caution">
    <text evidence="9">The sequence shown here is derived from an EMBL/GenBank/DDBJ whole genome shotgun (WGS) entry which is preliminary data.</text>
</comment>
<comment type="similarity">
    <text evidence="1">Belongs to the PIGC family.</text>
</comment>
<evidence type="ECO:0000259" key="7">
    <source>
        <dbReference type="Pfam" id="PF00391"/>
    </source>
</evidence>
<keyword evidence="9" id="KW-0670">Pyruvate</keyword>
<evidence type="ECO:0000256" key="2">
    <source>
        <dbReference type="ARBA" id="ARBA00022741"/>
    </source>
</evidence>
<dbReference type="FunFam" id="3.30.1490.20:FF:000010">
    <property type="entry name" value="Phosphoenolpyruvate synthase"/>
    <property type="match status" value="1"/>
</dbReference>
<evidence type="ECO:0000256" key="3">
    <source>
        <dbReference type="ARBA" id="ARBA00022840"/>
    </source>
</evidence>
<dbReference type="NCBIfam" id="NF004877">
    <property type="entry name" value="PRK06241.1-2"/>
    <property type="match status" value="1"/>
</dbReference>
<dbReference type="Pfam" id="PF00391">
    <property type="entry name" value="PEP-utilizers"/>
    <property type="match status" value="1"/>
</dbReference>
<gene>
    <name evidence="9" type="ORF">C7T94_14650</name>
</gene>
<name>A0A2T3HJ06_9SPHI</name>
<evidence type="ECO:0000256" key="1">
    <source>
        <dbReference type="ARBA" id="ARBA00008321"/>
    </source>
</evidence>
<dbReference type="Gene3D" id="3.30.470.20">
    <property type="entry name" value="ATP-grasp fold, B domain"/>
    <property type="match status" value="1"/>
</dbReference>
<keyword evidence="3" id="KW-0067">ATP-binding</keyword>
<reference evidence="9 10" key="1">
    <citation type="submission" date="2018-03" db="EMBL/GenBank/DDBJ databases">
        <authorList>
            <person name="Keele B.F."/>
        </authorList>
    </citation>
    <scope>NUCLEOTIDE SEQUENCE [LARGE SCALE GENOMIC DNA]</scope>
    <source>
        <strain evidence="9 10">YL28-9</strain>
    </source>
</reference>
<dbReference type="NCBIfam" id="NF041857">
    <property type="entry name" value="RIF_Ptrans_rph"/>
    <property type="match status" value="1"/>
</dbReference>
<dbReference type="SUPFAM" id="SSF56059">
    <property type="entry name" value="Glutathione synthetase ATP-binding domain-like"/>
    <property type="match status" value="1"/>
</dbReference>
<dbReference type="InterPro" id="IPR051549">
    <property type="entry name" value="PEP_Utilizing_Enz"/>
</dbReference>
<dbReference type="GO" id="GO:0005524">
    <property type="term" value="F:ATP binding"/>
    <property type="evidence" value="ECO:0007669"/>
    <property type="project" value="UniProtKB-KW"/>
</dbReference>
<keyword evidence="2" id="KW-0547">Nucleotide-binding</keyword>
<dbReference type="Gene3D" id="3.30.1490.20">
    <property type="entry name" value="ATP-grasp fold, A domain"/>
    <property type="match status" value="1"/>
</dbReference>
<dbReference type="OrthoDB" id="9765468at2"/>
<evidence type="ECO:0000256" key="4">
    <source>
        <dbReference type="ARBA" id="ARBA00060561"/>
    </source>
</evidence>
<dbReference type="Pfam" id="PF01326">
    <property type="entry name" value="PPDK_N"/>
    <property type="match status" value="1"/>
</dbReference>
<dbReference type="Gene3D" id="3.50.30.10">
    <property type="entry name" value="Phosphohistidine domain"/>
    <property type="match status" value="1"/>
</dbReference>
<evidence type="ECO:0000256" key="6">
    <source>
        <dbReference type="ARBA" id="ARBA00080054"/>
    </source>
</evidence>
<dbReference type="InterPro" id="IPR013815">
    <property type="entry name" value="ATP_grasp_subdomain_1"/>
</dbReference>
<evidence type="ECO:0000259" key="8">
    <source>
        <dbReference type="Pfam" id="PF01326"/>
    </source>
</evidence>
<dbReference type="InterPro" id="IPR036637">
    <property type="entry name" value="Phosphohistidine_dom_sf"/>
</dbReference>
<comment type="pathway">
    <text evidence="4">Antibiotic biosynthesis; prodigiosin biosynthesis.</text>
</comment>
<evidence type="ECO:0000313" key="9">
    <source>
        <dbReference type="EMBL" id="PST82426.1"/>
    </source>
</evidence>
<dbReference type="PANTHER" id="PTHR43615:SF1">
    <property type="entry name" value="PPDK_N DOMAIN-CONTAINING PROTEIN"/>
    <property type="match status" value="1"/>
</dbReference>
<dbReference type="FunFam" id="3.50.30.10:FF:000007">
    <property type="entry name" value="Phosphoenolpyruvate synthase"/>
    <property type="match status" value="1"/>
</dbReference>
<dbReference type="Proteomes" id="UP000240912">
    <property type="component" value="Unassembled WGS sequence"/>
</dbReference>
<accession>A0A2T3HJ06</accession>
<organism evidence="9 10">
    <name type="scientific">Pedobacter yulinensis</name>
    <dbReference type="NCBI Taxonomy" id="2126353"/>
    <lineage>
        <taxon>Bacteria</taxon>
        <taxon>Pseudomonadati</taxon>
        <taxon>Bacteroidota</taxon>
        <taxon>Sphingobacteriia</taxon>
        <taxon>Sphingobacteriales</taxon>
        <taxon>Sphingobacteriaceae</taxon>
        <taxon>Pedobacter</taxon>
    </lineage>
</organism>
<dbReference type="NCBIfam" id="NF004879">
    <property type="entry name" value="PRK06241.1-4"/>
    <property type="match status" value="1"/>
</dbReference>
<dbReference type="SUPFAM" id="SSF52009">
    <property type="entry name" value="Phosphohistidine domain"/>
    <property type="match status" value="1"/>
</dbReference>
<protein>
    <recommendedName>
        <fullName evidence="5">Prodigiosin synthesizing transferase PigC</fullName>
    </recommendedName>
    <alternativeName>
        <fullName evidence="6">Prodigiosin synthetase PigC</fullName>
    </alternativeName>
</protein>
<feature type="domain" description="Pyruvate phosphate dikinase AMP/ATP-binding" evidence="8">
    <location>
        <begin position="18"/>
        <end position="314"/>
    </location>
</feature>
<keyword evidence="10" id="KW-1185">Reference proteome</keyword>
<dbReference type="AlphaFoldDB" id="A0A2T3HJ06"/>
<feature type="domain" description="PEP-utilising enzyme mobile" evidence="7">
    <location>
        <begin position="790"/>
        <end position="860"/>
    </location>
</feature>
<dbReference type="PANTHER" id="PTHR43615">
    <property type="entry name" value="PHOSPHOENOLPYRUVATE SYNTHASE-RELATED"/>
    <property type="match status" value="1"/>
</dbReference>